<dbReference type="NCBIfam" id="NF007714">
    <property type="entry name" value="PRK10410.1-2"/>
    <property type="match status" value="1"/>
</dbReference>
<comment type="caution">
    <text evidence="1">The sequence shown here is derived from an EMBL/GenBank/DDBJ whole genome shotgun (WGS) entry which is preliminary data.</text>
</comment>
<organism evidence="1 2">
    <name type="scientific">Anaerococcus murdochii</name>
    <dbReference type="NCBI Taxonomy" id="411577"/>
    <lineage>
        <taxon>Bacteria</taxon>
        <taxon>Bacillati</taxon>
        <taxon>Bacillota</taxon>
        <taxon>Tissierellia</taxon>
        <taxon>Tissierellales</taxon>
        <taxon>Peptoniphilaceae</taxon>
        <taxon>Anaerococcus</taxon>
    </lineage>
</organism>
<evidence type="ECO:0000313" key="2">
    <source>
        <dbReference type="Proteomes" id="UP000734271"/>
    </source>
</evidence>
<dbReference type="RefSeq" id="WP_223418775.1">
    <property type="nucleotide sequence ID" value="NZ_JAIPME010000002.1"/>
</dbReference>
<dbReference type="Proteomes" id="UP000734271">
    <property type="component" value="Unassembled WGS sequence"/>
</dbReference>
<protein>
    <submittedName>
        <fullName evidence="1">Nitrous oxide-stimulated promoter family protein</fullName>
    </submittedName>
</protein>
<reference evidence="1 2" key="1">
    <citation type="submission" date="2021-08" db="EMBL/GenBank/DDBJ databases">
        <title>FDA dAtabase for Regulatory Grade micrObial Sequences (FDA-ARGOS): Supporting development and validation of Infectious Disease Dx tests.</title>
        <authorList>
            <person name="Sproer C."/>
            <person name="Gronow S."/>
            <person name="Severitt S."/>
            <person name="Schroder I."/>
            <person name="Tallon L."/>
            <person name="Sadzewicz L."/>
            <person name="Zhao X."/>
            <person name="Boylan J."/>
            <person name="Ott S."/>
            <person name="Bowen H."/>
            <person name="Vavikolanu K."/>
            <person name="Hazen T."/>
            <person name="Aluvathingal J."/>
            <person name="Nadendla S."/>
            <person name="Lowell S."/>
            <person name="Myers T."/>
            <person name="Yan Y."/>
            <person name="Sichtig H."/>
        </authorList>
    </citation>
    <scope>NUCLEOTIDE SEQUENCE [LARGE SCALE GENOMIC DNA]</scope>
    <source>
        <strain evidence="1 2">FDAARGOS_1460</strain>
    </source>
</reference>
<sequence length="98" mass="11599">MIKSDRGLGLVEFMIDLYYDRHLEKDSERKPLKAYVAKKLANCPHGDAKPFCSSCKIHCYDKENRKRIKKVMKYAGPRMIFYAPVVAIRHLLENKRRR</sequence>
<gene>
    <name evidence="1" type="ORF">K8P03_04620</name>
</gene>
<dbReference type="EMBL" id="JAIPME010000002">
    <property type="protein sequence ID" value="MBZ2386580.1"/>
    <property type="molecule type" value="Genomic_DNA"/>
</dbReference>
<accession>A0ABS7SYG3</accession>
<evidence type="ECO:0000313" key="1">
    <source>
        <dbReference type="EMBL" id="MBZ2386580.1"/>
    </source>
</evidence>
<keyword evidence="2" id="KW-1185">Reference proteome</keyword>
<name>A0ABS7SYG3_9FIRM</name>
<dbReference type="InterPro" id="IPR020483">
    <property type="entry name" value="Uncharacterised_YgbA"/>
</dbReference>
<dbReference type="Pfam" id="PF11756">
    <property type="entry name" value="YgbA_NO"/>
    <property type="match status" value="1"/>
</dbReference>
<proteinExistence type="predicted"/>